<dbReference type="EMBL" id="AZIM01125394">
    <property type="protein sequence ID" value="ETE55751.1"/>
    <property type="molecule type" value="Genomic_DNA"/>
</dbReference>
<dbReference type="InterPro" id="IPR032675">
    <property type="entry name" value="LRR_dom_sf"/>
</dbReference>
<sequence length="113" mass="11952">SSDLLAVLPGAAFANLSSLEALDLAHNRLESLPEGLFDANEALVSLALEGNPWHCDCRLAPLAAWLSSLDHPLGARVLCQAPAPLEGRTLLAARKEQLLCPCQPGSGRCREDA</sequence>
<dbReference type="Proteomes" id="UP000018936">
    <property type="component" value="Unassembled WGS sequence"/>
</dbReference>
<protein>
    <recommendedName>
        <fullName evidence="4">LRRCT domain-containing protein</fullName>
    </recommendedName>
</protein>
<dbReference type="PANTHER" id="PTHR24369">
    <property type="entry name" value="ANTIGEN BSP, PUTATIVE-RELATED"/>
    <property type="match status" value="1"/>
</dbReference>
<evidence type="ECO:0000256" key="3">
    <source>
        <dbReference type="ARBA" id="ARBA00022737"/>
    </source>
</evidence>
<dbReference type="Gene3D" id="3.80.10.10">
    <property type="entry name" value="Ribonuclease Inhibitor"/>
    <property type="match status" value="1"/>
</dbReference>
<keyword evidence="2" id="KW-0732">Signal</keyword>
<dbReference type="AlphaFoldDB" id="V8N1F8"/>
<accession>V8N1F8</accession>
<feature type="non-terminal residue" evidence="5">
    <location>
        <position position="1"/>
    </location>
</feature>
<dbReference type="SUPFAM" id="SSF52058">
    <property type="entry name" value="L domain-like"/>
    <property type="match status" value="1"/>
</dbReference>
<evidence type="ECO:0000256" key="2">
    <source>
        <dbReference type="ARBA" id="ARBA00022729"/>
    </source>
</evidence>
<dbReference type="PROSITE" id="PS51450">
    <property type="entry name" value="LRR"/>
    <property type="match status" value="1"/>
</dbReference>
<name>V8N1F8_OPHHA</name>
<reference evidence="5 6" key="1">
    <citation type="journal article" date="2013" name="Proc. Natl. Acad. Sci. U.S.A.">
        <title>The king cobra genome reveals dynamic gene evolution and adaptation in the snake venom system.</title>
        <authorList>
            <person name="Vonk F.J."/>
            <person name="Casewell N.R."/>
            <person name="Henkel C.V."/>
            <person name="Heimberg A.M."/>
            <person name="Jansen H.J."/>
            <person name="McCleary R.J."/>
            <person name="Kerkkamp H.M."/>
            <person name="Vos R.A."/>
            <person name="Guerreiro I."/>
            <person name="Calvete J.J."/>
            <person name="Wuster W."/>
            <person name="Woods A.E."/>
            <person name="Logan J.M."/>
            <person name="Harrison R.A."/>
            <person name="Castoe T.A."/>
            <person name="de Koning A.P."/>
            <person name="Pollock D.D."/>
            <person name="Yandell M."/>
            <person name="Calderon D."/>
            <person name="Renjifo C."/>
            <person name="Currier R.B."/>
            <person name="Salgado D."/>
            <person name="Pla D."/>
            <person name="Sanz L."/>
            <person name="Hyder A.S."/>
            <person name="Ribeiro J.M."/>
            <person name="Arntzen J.W."/>
            <person name="van den Thillart G.E."/>
            <person name="Boetzer M."/>
            <person name="Pirovano W."/>
            <person name="Dirks R.P."/>
            <person name="Spaink H.P."/>
            <person name="Duboule D."/>
            <person name="McGlinn E."/>
            <person name="Kini R.M."/>
            <person name="Richardson M.K."/>
        </authorList>
    </citation>
    <scope>NUCLEOTIDE SEQUENCE</scope>
    <source>
        <tissue evidence="5">Blood</tissue>
    </source>
</reference>
<dbReference type="GO" id="GO:0005886">
    <property type="term" value="C:plasma membrane"/>
    <property type="evidence" value="ECO:0007669"/>
    <property type="project" value="TreeGrafter"/>
</dbReference>
<dbReference type="InterPro" id="IPR001611">
    <property type="entry name" value="Leu-rich_rpt"/>
</dbReference>
<gene>
    <name evidence="5" type="ORF">L345_18541</name>
</gene>
<dbReference type="InterPro" id="IPR003591">
    <property type="entry name" value="Leu-rich_rpt_typical-subtyp"/>
</dbReference>
<evidence type="ECO:0000259" key="4">
    <source>
        <dbReference type="SMART" id="SM00082"/>
    </source>
</evidence>
<dbReference type="InterPro" id="IPR050541">
    <property type="entry name" value="LRR_TM_domain-containing"/>
</dbReference>
<dbReference type="SMART" id="SM00082">
    <property type="entry name" value="LRRCT"/>
    <property type="match status" value="1"/>
</dbReference>
<evidence type="ECO:0000313" key="5">
    <source>
        <dbReference type="EMBL" id="ETE55751.1"/>
    </source>
</evidence>
<evidence type="ECO:0000313" key="6">
    <source>
        <dbReference type="Proteomes" id="UP000018936"/>
    </source>
</evidence>
<keyword evidence="1" id="KW-0433">Leucine-rich repeat</keyword>
<dbReference type="Pfam" id="PF13855">
    <property type="entry name" value="LRR_8"/>
    <property type="match status" value="1"/>
</dbReference>
<comment type="caution">
    <text evidence="5">The sequence shown here is derived from an EMBL/GenBank/DDBJ whole genome shotgun (WGS) entry which is preliminary data.</text>
</comment>
<proteinExistence type="predicted"/>
<feature type="non-terminal residue" evidence="5">
    <location>
        <position position="113"/>
    </location>
</feature>
<dbReference type="InterPro" id="IPR000483">
    <property type="entry name" value="Cys-rich_flank_reg_C"/>
</dbReference>
<keyword evidence="6" id="KW-1185">Reference proteome</keyword>
<feature type="domain" description="LRRCT" evidence="4">
    <location>
        <begin position="51"/>
        <end position="101"/>
    </location>
</feature>
<keyword evidence="3" id="KW-0677">Repeat</keyword>
<organism evidence="5 6">
    <name type="scientific">Ophiophagus hannah</name>
    <name type="common">King cobra</name>
    <name type="synonym">Naja hannah</name>
    <dbReference type="NCBI Taxonomy" id="8665"/>
    <lineage>
        <taxon>Eukaryota</taxon>
        <taxon>Metazoa</taxon>
        <taxon>Chordata</taxon>
        <taxon>Craniata</taxon>
        <taxon>Vertebrata</taxon>
        <taxon>Euteleostomi</taxon>
        <taxon>Lepidosauria</taxon>
        <taxon>Squamata</taxon>
        <taxon>Bifurcata</taxon>
        <taxon>Unidentata</taxon>
        <taxon>Episquamata</taxon>
        <taxon>Toxicofera</taxon>
        <taxon>Serpentes</taxon>
        <taxon>Colubroidea</taxon>
        <taxon>Elapidae</taxon>
        <taxon>Elapinae</taxon>
        <taxon>Ophiophagus</taxon>
    </lineage>
</organism>
<dbReference type="PANTHER" id="PTHR24369:SF211">
    <property type="entry name" value="LEUCINE-RICH REPEAT-CONTAINING PROTEIN 15-LIKE"/>
    <property type="match status" value="1"/>
</dbReference>
<evidence type="ECO:0000256" key="1">
    <source>
        <dbReference type="ARBA" id="ARBA00022614"/>
    </source>
</evidence>
<dbReference type="SMART" id="SM00369">
    <property type="entry name" value="LRR_TYP"/>
    <property type="match status" value="1"/>
</dbReference>
<dbReference type="OrthoDB" id="2015831at2759"/>